<accession>A0AA44Y4H5</accession>
<reference evidence="1 2" key="1">
    <citation type="submission" date="2018-03" db="EMBL/GenBank/DDBJ databases">
        <authorList>
            <person name="Nguyen K."/>
            <person name="Fouts D."/>
            <person name="Sutton G."/>
        </authorList>
    </citation>
    <scope>NUCLEOTIDE SEQUENCE [LARGE SCALE GENOMIC DNA]</scope>
    <source>
        <strain evidence="1 2">AU3578</strain>
    </source>
</reference>
<name>A0AA44Y4H5_BURVI</name>
<organism evidence="1 2">
    <name type="scientific">Burkholderia vietnamiensis</name>
    <dbReference type="NCBI Taxonomy" id="60552"/>
    <lineage>
        <taxon>Bacteria</taxon>
        <taxon>Pseudomonadati</taxon>
        <taxon>Pseudomonadota</taxon>
        <taxon>Betaproteobacteria</taxon>
        <taxon>Burkholderiales</taxon>
        <taxon>Burkholderiaceae</taxon>
        <taxon>Burkholderia</taxon>
        <taxon>Burkholderia cepacia complex</taxon>
    </lineage>
</organism>
<proteinExistence type="predicted"/>
<protein>
    <submittedName>
        <fullName evidence="1">Uncharacterized protein</fullName>
    </submittedName>
</protein>
<evidence type="ECO:0000313" key="1">
    <source>
        <dbReference type="EMBL" id="PRH43700.1"/>
    </source>
</evidence>
<comment type="caution">
    <text evidence="1">The sequence shown here is derived from an EMBL/GenBank/DDBJ whole genome shotgun (WGS) entry which is preliminary data.</text>
</comment>
<sequence length="162" mass="18501">MGRAPPIWSNEMEYELGPVPYEEACEQVGTPDYNVSRARHQCAMFIRQLERVFRPARPDSLSFVRKSFPHEFGTYFEVVAIVGHDDGSFSESAVPARWDYVAQAELLWWDRREAYRVALDRSEITADEIPPLYRRLMPTFPDSPEACGMALGEVPLVESAEA</sequence>
<evidence type="ECO:0000313" key="2">
    <source>
        <dbReference type="Proteomes" id="UP000237632"/>
    </source>
</evidence>
<dbReference type="AlphaFoldDB" id="A0AA44Y4H5"/>
<dbReference type="EMBL" id="PVHK01000024">
    <property type="protein sequence ID" value="PRH43700.1"/>
    <property type="molecule type" value="Genomic_DNA"/>
</dbReference>
<gene>
    <name evidence="1" type="ORF">C6T65_03555</name>
</gene>
<dbReference type="Proteomes" id="UP000237632">
    <property type="component" value="Unassembled WGS sequence"/>
</dbReference>